<gene>
    <name evidence="5" type="ORF">MEBOL_004066</name>
</gene>
<dbReference type="SFLD" id="SFLDS00019">
    <property type="entry name" value="Glutathione_Transferase_(cytos"/>
    <property type="match status" value="1"/>
</dbReference>
<dbReference type="InterPro" id="IPR040079">
    <property type="entry name" value="Glutathione_S-Trfase"/>
</dbReference>
<dbReference type="SFLD" id="SFLDG01150">
    <property type="entry name" value="Main.1:_Beta-like"/>
    <property type="match status" value="1"/>
</dbReference>
<dbReference type="Gene3D" id="1.20.1050.10">
    <property type="match status" value="1"/>
</dbReference>
<dbReference type="EC" id="2.5.1.18" evidence="1"/>
<dbReference type="FunFam" id="3.40.30.10:FF:000156">
    <property type="entry name" value="Glutathione S-transferase 1"/>
    <property type="match status" value="1"/>
</dbReference>
<evidence type="ECO:0000313" key="6">
    <source>
        <dbReference type="Proteomes" id="UP000217289"/>
    </source>
</evidence>
<dbReference type="SFLD" id="SFLDG00358">
    <property type="entry name" value="Main_(cytGST)"/>
    <property type="match status" value="1"/>
</dbReference>
<keyword evidence="6" id="KW-1185">Reference proteome</keyword>
<dbReference type="Pfam" id="PF02798">
    <property type="entry name" value="GST_N"/>
    <property type="match status" value="1"/>
</dbReference>
<accession>A0A250IFR2</accession>
<dbReference type="GO" id="GO:0004601">
    <property type="term" value="F:peroxidase activity"/>
    <property type="evidence" value="ECO:0007669"/>
    <property type="project" value="UniProtKB-ARBA"/>
</dbReference>
<evidence type="ECO:0000259" key="4">
    <source>
        <dbReference type="PROSITE" id="PS50404"/>
    </source>
</evidence>
<proteinExistence type="predicted"/>
<feature type="domain" description="GST N-terminal" evidence="4">
    <location>
        <begin position="1"/>
        <end position="81"/>
    </location>
</feature>
<dbReference type="InterPro" id="IPR004046">
    <property type="entry name" value="GST_C"/>
</dbReference>
<evidence type="ECO:0000256" key="3">
    <source>
        <dbReference type="ARBA" id="ARBA00047960"/>
    </source>
</evidence>
<evidence type="ECO:0000256" key="2">
    <source>
        <dbReference type="ARBA" id="ARBA00022679"/>
    </source>
</evidence>
<dbReference type="PROSITE" id="PS50404">
    <property type="entry name" value="GST_NTER"/>
    <property type="match status" value="1"/>
</dbReference>
<reference evidence="5 6" key="1">
    <citation type="submission" date="2017-06" db="EMBL/GenBank/DDBJ databases">
        <authorList>
            <person name="Kim H.J."/>
            <person name="Triplett B.A."/>
        </authorList>
    </citation>
    <scope>NUCLEOTIDE SEQUENCE [LARGE SCALE GENOMIC DNA]</scope>
    <source>
        <strain evidence="5 6">DSM 14713</strain>
    </source>
</reference>
<dbReference type="SUPFAM" id="SSF47616">
    <property type="entry name" value="GST C-terminal domain-like"/>
    <property type="match status" value="1"/>
</dbReference>
<evidence type="ECO:0000256" key="1">
    <source>
        <dbReference type="ARBA" id="ARBA00012452"/>
    </source>
</evidence>
<dbReference type="AlphaFoldDB" id="A0A250IFR2"/>
<dbReference type="EMBL" id="CP022163">
    <property type="protein sequence ID" value="ATB30605.1"/>
    <property type="molecule type" value="Genomic_DNA"/>
</dbReference>
<dbReference type="SUPFAM" id="SSF52833">
    <property type="entry name" value="Thioredoxin-like"/>
    <property type="match status" value="1"/>
</dbReference>
<sequence length="212" mass="23144">MLKLHHLVNSRSHRILWLLEELGLDYELVTYPRDPKTGFAPPELKAIHPLGKSPLLEDRGRVLAESGAIIDYVVRHHGKGRLAPAPDSAEYDTYVQWLHYAEGSAMLPFILGIYMGRLGEAGVPLKPRISGEMTNHLSYIAGALEKGPYLLGDAFSAADIQMSFVLEAARPSGLLDSFAPLGAYLERLHARPAFQRAVARGGPVQVGGAGKR</sequence>
<dbReference type="Gene3D" id="3.40.30.10">
    <property type="entry name" value="Glutaredoxin"/>
    <property type="match status" value="1"/>
</dbReference>
<dbReference type="PANTHER" id="PTHR44051">
    <property type="entry name" value="GLUTATHIONE S-TRANSFERASE-RELATED"/>
    <property type="match status" value="1"/>
</dbReference>
<dbReference type="KEGG" id="mbd:MEBOL_004066"/>
<organism evidence="5 6">
    <name type="scientific">Melittangium boletus DSM 14713</name>
    <dbReference type="NCBI Taxonomy" id="1294270"/>
    <lineage>
        <taxon>Bacteria</taxon>
        <taxon>Pseudomonadati</taxon>
        <taxon>Myxococcota</taxon>
        <taxon>Myxococcia</taxon>
        <taxon>Myxococcales</taxon>
        <taxon>Cystobacterineae</taxon>
        <taxon>Archangiaceae</taxon>
        <taxon>Melittangium</taxon>
    </lineage>
</organism>
<dbReference type="CDD" id="cd03189">
    <property type="entry name" value="GST_C_GTT1_like"/>
    <property type="match status" value="1"/>
</dbReference>
<dbReference type="Proteomes" id="UP000217289">
    <property type="component" value="Chromosome"/>
</dbReference>
<protein>
    <recommendedName>
        <fullName evidence="1">glutathione transferase</fullName>
        <ecNumber evidence="1">2.5.1.18</ecNumber>
    </recommendedName>
</protein>
<comment type="catalytic activity">
    <reaction evidence="3">
        <text>RX + glutathione = an S-substituted glutathione + a halide anion + H(+)</text>
        <dbReference type="Rhea" id="RHEA:16437"/>
        <dbReference type="ChEBI" id="CHEBI:15378"/>
        <dbReference type="ChEBI" id="CHEBI:16042"/>
        <dbReference type="ChEBI" id="CHEBI:17792"/>
        <dbReference type="ChEBI" id="CHEBI:57925"/>
        <dbReference type="ChEBI" id="CHEBI:90779"/>
        <dbReference type="EC" id="2.5.1.18"/>
    </reaction>
</comment>
<name>A0A250IFR2_9BACT</name>
<dbReference type="Pfam" id="PF14497">
    <property type="entry name" value="GST_C_3"/>
    <property type="match status" value="1"/>
</dbReference>
<keyword evidence="2 5" id="KW-0808">Transferase</keyword>
<dbReference type="RefSeq" id="WP_095979040.1">
    <property type="nucleotide sequence ID" value="NZ_CP022163.1"/>
</dbReference>
<dbReference type="PANTHER" id="PTHR44051:SF9">
    <property type="entry name" value="GLUTATHIONE S-TRANSFERASE 1"/>
    <property type="match status" value="1"/>
</dbReference>
<evidence type="ECO:0000313" key="5">
    <source>
        <dbReference type="EMBL" id="ATB30605.1"/>
    </source>
</evidence>
<dbReference type="OrthoDB" id="9810080at2"/>
<dbReference type="GO" id="GO:0004364">
    <property type="term" value="F:glutathione transferase activity"/>
    <property type="evidence" value="ECO:0007669"/>
    <property type="project" value="UniProtKB-EC"/>
</dbReference>
<dbReference type="InterPro" id="IPR004045">
    <property type="entry name" value="Glutathione_S-Trfase_N"/>
</dbReference>
<dbReference type="InterPro" id="IPR036249">
    <property type="entry name" value="Thioredoxin-like_sf"/>
</dbReference>
<dbReference type="GO" id="GO:0005737">
    <property type="term" value="C:cytoplasm"/>
    <property type="evidence" value="ECO:0007669"/>
    <property type="project" value="UniProtKB-ARBA"/>
</dbReference>
<dbReference type="InterPro" id="IPR036282">
    <property type="entry name" value="Glutathione-S-Trfase_C_sf"/>
</dbReference>
<dbReference type="CDD" id="cd03046">
    <property type="entry name" value="GST_N_GTT1_like"/>
    <property type="match status" value="1"/>
</dbReference>